<reference evidence="5 6" key="2">
    <citation type="submission" date="2023-11" db="UniProtKB">
        <authorList>
            <consortium name="WormBaseParasite"/>
        </authorList>
    </citation>
    <scope>IDENTIFICATION</scope>
</reference>
<dbReference type="InterPro" id="IPR051938">
    <property type="entry name" value="Apopto_cytoskel_mod"/>
</dbReference>
<dbReference type="AlphaFoldDB" id="A0AA85J977"/>
<dbReference type="PANTHER" id="PTHR44145">
    <property type="entry name" value="DNAJ HOMOLOG SUBFAMILY A MEMBER 3, MITOCHONDRIAL"/>
    <property type="match status" value="1"/>
</dbReference>
<dbReference type="WBParaSite" id="TREG1_18220.3">
    <property type="protein sequence ID" value="TREG1_18220.3"/>
    <property type="gene ID" value="TREG1_18220"/>
</dbReference>
<accession>A0AA85J977</accession>
<proteinExistence type="predicted"/>
<keyword evidence="2" id="KW-0812">Transmembrane</keyword>
<dbReference type="InterPro" id="IPR036869">
    <property type="entry name" value="J_dom_sf"/>
</dbReference>
<keyword evidence="4" id="KW-1185">Reference proteome</keyword>
<keyword evidence="1" id="KW-0143">Chaperone</keyword>
<dbReference type="PRINTS" id="PR00625">
    <property type="entry name" value="JDOMAIN"/>
</dbReference>
<evidence type="ECO:0000313" key="4">
    <source>
        <dbReference type="Proteomes" id="UP000050795"/>
    </source>
</evidence>
<keyword evidence="2" id="KW-1133">Transmembrane helix</keyword>
<dbReference type="PROSITE" id="PS50076">
    <property type="entry name" value="DNAJ_2"/>
    <property type="match status" value="1"/>
</dbReference>
<dbReference type="SUPFAM" id="SSF46565">
    <property type="entry name" value="Chaperone J-domain"/>
    <property type="match status" value="1"/>
</dbReference>
<keyword evidence="2" id="KW-0472">Membrane</keyword>
<evidence type="ECO:0000313" key="5">
    <source>
        <dbReference type="WBParaSite" id="TREG1_18220.1"/>
    </source>
</evidence>
<evidence type="ECO:0000256" key="2">
    <source>
        <dbReference type="SAM" id="Phobius"/>
    </source>
</evidence>
<feature type="domain" description="J" evidence="3">
    <location>
        <begin position="34"/>
        <end position="98"/>
    </location>
</feature>
<organism evidence="4 5">
    <name type="scientific">Trichobilharzia regenti</name>
    <name type="common">Nasal bird schistosome</name>
    <dbReference type="NCBI Taxonomy" id="157069"/>
    <lineage>
        <taxon>Eukaryota</taxon>
        <taxon>Metazoa</taxon>
        <taxon>Spiralia</taxon>
        <taxon>Lophotrochozoa</taxon>
        <taxon>Platyhelminthes</taxon>
        <taxon>Trematoda</taxon>
        <taxon>Digenea</taxon>
        <taxon>Strigeidida</taxon>
        <taxon>Schistosomatoidea</taxon>
        <taxon>Schistosomatidae</taxon>
        <taxon>Trichobilharzia</taxon>
    </lineage>
</organism>
<dbReference type="PANTHER" id="PTHR44145:SF3">
    <property type="entry name" value="DNAJ HOMOLOG SUBFAMILY A MEMBER 3, MITOCHONDRIAL"/>
    <property type="match status" value="1"/>
</dbReference>
<dbReference type="CDD" id="cd06257">
    <property type="entry name" value="DnaJ"/>
    <property type="match status" value="1"/>
</dbReference>
<protein>
    <submittedName>
        <fullName evidence="5 6">J domain-containing protein</fullName>
    </submittedName>
</protein>
<evidence type="ECO:0000259" key="3">
    <source>
        <dbReference type="PROSITE" id="PS50076"/>
    </source>
</evidence>
<dbReference type="Gene3D" id="1.10.287.110">
    <property type="entry name" value="DnaJ domain"/>
    <property type="match status" value="1"/>
</dbReference>
<name>A0AA85J977_TRIRE</name>
<dbReference type="InterPro" id="IPR001623">
    <property type="entry name" value="DnaJ_domain"/>
</dbReference>
<evidence type="ECO:0000256" key="1">
    <source>
        <dbReference type="ARBA" id="ARBA00023186"/>
    </source>
</evidence>
<reference evidence="4" key="1">
    <citation type="submission" date="2022-06" db="EMBL/GenBank/DDBJ databases">
        <authorList>
            <person name="Berger JAMES D."/>
            <person name="Berger JAMES D."/>
        </authorList>
    </citation>
    <scope>NUCLEOTIDE SEQUENCE [LARGE SCALE GENOMIC DNA]</scope>
</reference>
<dbReference type="Pfam" id="PF00226">
    <property type="entry name" value="DnaJ"/>
    <property type="match status" value="1"/>
</dbReference>
<sequence length="200" mass="23056">MVSCYLVSGSRKCRISNLFCQMSRYFSRSSEIKDYYAILNVKSTASQEEIKEAYLDLSKKYHPDRCNDEGSKMRFAEISEAYSILGKVESRREFDTVRKINAFGVSSDAFRMQYPKPPSDLDKVGLEAYENEMRRRWADRIAQWVKAQGRYELERGIKMKPVENVAPAIPLAERFSQMNSLITLCTFCIGTAAIIYSVYP</sequence>
<dbReference type="SMART" id="SM00271">
    <property type="entry name" value="DnaJ"/>
    <property type="match status" value="1"/>
</dbReference>
<dbReference type="WBParaSite" id="TREG1_18220.1">
    <property type="protein sequence ID" value="TREG1_18220.1"/>
    <property type="gene ID" value="TREG1_18220"/>
</dbReference>
<feature type="transmembrane region" description="Helical" evidence="2">
    <location>
        <begin position="181"/>
        <end position="199"/>
    </location>
</feature>
<evidence type="ECO:0000313" key="6">
    <source>
        <dbReference type="WBParaSite" id="TREG1_18220.3"/>
    </source>
</evidence>
<dbReference type="Proteomes" id="UP000050795">
    <property type="component" value="Unassembled WGS sequence"/>
</dbReference>